<keyword evidence="7" id="KW-0134">Cell wall</keyword>
<dbReference type="GO" id="GO:0048046">
    <property type="term" value="C:apoplast"/>
    <property type="evidence" value="ECO:0007669"/>
    <property type="project" value="UniProtKB-SubCell"/>
</dbReference>
<keyword evidence="7" id="KW-0052">Apoplast</keyword>
<dbReference type="GO" id="GO:0071555">
    <property type="term" value="P:cell wall organization"/>
    <property type="evidence" value="ECO:0007669"/>
    <property type="project" value="UniProtKB-KW"/>
</dbReference>
<keyword evidence="4 7" id="KW-0326">Glycosidase</keyword>
<keyword evidence="8" id="KW-0472">Membrane</keyword>
<dbReference type="EnsemblPlants" id="Pp3c17_5450V3.2">
    <property type="protein sequence ID" value="PAC:32907520.CDS.1"/>
    <property type="gene ID" value="Pp3c17_5450"/>
</dbReference>
<dbReference type="InterPro" id="IPR013320">
    <property type="entry name" value="ConA-like_dom_sf"/>
</dbReference>
<proteinExistence type="inferred from homology"/>
<keyword evidence="12" id="KW-1185">Reference proteome</keyword>
<dbReference type="SUPFAM" id="SSF49899">
    <property type="entry name" value="Concanavalin A-like lectins/glucanases"/>
    <property type="match status" value="1"/>
</dbReference>
<dbReference type="CDD" id="cd02176">
    <property type="entry name" value="GH16_XET"/>
    <property type="match status" value="1"/>
</dbReference>
<feature type="transmembrane region" description="Helical" evidence="8">
    <location>
        <begin position="12"/>
        <end position="32"/>
    </location>
</feature>
<dbReference type="Gramene" id="Pp3c17_5450V3.7">
    <property type="protein sequence ID" value="PAC:32907525.CDS.1"/>
    <property type="gene ID" value="Pp3c17_5450"/>
</dbReference>
<evidence type="ECO:0000256" key="4">
    <source>
        <dbReference type="ARBA" id="ARBA00023295"/>
    </source>
</evidence>
<protein>
    <recommendedName>
        <fullName evidence="7">Xyloglucan endotransglucosylase/hydrolase</fullName>
        <ecNumber evidence="7">2.4.1.207</ecNumber>
    </recommendedName>
</protein>
<dbReference type="EMBL" id="ABEU02000017">
    <property type="protein sequence ID" value="PNR35828.1"/>
    <property type="molecule type" value="Genomic_DNA"/>
</dbReference>
<dbReference type="EnsemblPlants" id="Pp3c17_5450V3.4">
    <property type="protein sequence ID" value="PAC:32907522.CDS.1"/>
    <property type="gene ID" value="Pp3c17_5450"/>
</dbReference>
<reference evidence="10 12" key="2">
    <citation type="journal article" date="2018" name="Plant J.">
        <title>The Physcomitrella patens chromosome-scale assembly reveals moss genome structure and evolution.</title>
        <authorList>
            <person name="Lang D."/>
            <person name="Ullrich K.K."/>
            <person name="Murat F."/>
            <person name="Fuchs J."/>
            <person name="Jenkins J."/>
            <person name="Haas F.B."/>
            <person name="Piednoel M."/>
            <person name="Gundlach H."/>
            <person name="Van Bel M."/>
            <person name="Meyberg R."/>
            <person name="Vives C."/>
            <person name="Morata J."/>
            <person name="Symeonidi A."/>
            <person name="Hiss M."/>
            <person name="Muchero W."/>
            <person name="Kamisugi Y."/>
            <person name="Saleh O."/>
            <person name="Blanc G."/>
            <person name="Decker E.L."/>
            <person name="van Gessel N."/>
            <person name="Grimwood J."/>
            <person name="Hayes R.D."/>
            <person name="Graham S.W."/>
            <person name="Gunter L.E."/>
            <person name="McDaniel S.F."/>
            <person name="Hoernstein S.N.W."/>
            <person name="Larsson A."/>
            <person name="Li F.W."/>
            <person name="Perroud P.F."/>
            <person name="Phillips J."/>
            <person name="Ranjan P."/>
            <person name="Rokshar D.S."/>
            <person name="Rothfels C.J."/>
            <person name="Schneider L."/>
            <person name="Shu S."/>
            <person name="Stevenson D.W."/>
            <person name="Thummler F."/>
            <person name="Tillich M."/>
            <person name="Villarreal Aguilar J.C."/>
            <person name="Widiez T."/>
            <person name="Wong G.K."/>
            <person name="Wymore A."/>
            <person name="Zhang Y."/>
            <person name="Zimmer A.D."/>
            <person name="Quatrano R.S."/>
            <person name="Mayer K.F.X."/>
            <person name="Goodstein D."/>
            <person name="Casacuberta J.M."/>
            <person name="Vandepoele K."/>
            <person name="Reski R."/>
            <person name="Cuming A.C."/>
            <person name="Tuskan G.A."/>
            <person name="Maumus F."/>
            <person name="Salse J."/>
            <person name="Schmutz J."/>
            <person name="Rensing S.A."/>
        </authorList>
    </citation>
    <scope>NUCLEOTIDE SEQUENCE [LARGE SCALE GENOMIC DNA]</scope>
    <source>
        <strain evidence="11 12">cv. Gransden 2004</strain>
    </source>
</reference>
<dbReference type="KEGG" id="ppp:112294254"/>
<feature type="active site" description="Proton donor" evidence="5">
    <location>
        <position position="123"/>
    </location>
</feature>
<dbReference type="OMA" id="WWEESEY"/>
<keyword evidence="8" id="KW-1133">Transmembrane helix</keyword>
<dbReference type="GO" id="GO:0009834">
    <property type="term" value="P:plant-type secondary cell wall biogenesis"/>
    <property type="evidence" value="ECO:0000318"/>
    <property type="project" value="GO_Central"/>
</dbReference>
<dbReference type="GO" id="GO:0004553">
    <property type="term" value="F:hydrolase activity, hydrolyzing O-glycosyl compounds"/>
    <property type="evidence" value="ECO:0007669"/>
    <property type="project" value="InterPro"/>
</dbReference>
<dbReference type="RefSeq" id="XP_024400308.1">
    <property type="nucleotide sequence ID" value="XM_024544540.2"/>
</dbReference>
<dbReference type="RefSeq" id="XP_024400307.1">
    <property type="nucleotide sequence ID" value="XM_024544539.2"/>
</dbReference>
<evidence type="ECO:0000313" key="11">
    <source>
        <dbReference type="EnsemblPlants" id="PAC:32907519.CDS.1"/>
    </source>
</evidence>
<dbReference type="Proteomes" id="UP000006727">
    <property type="component" value="Chromosome 17"/>
</dbReference>
<reference evidence="10 12" key="1">
    <citation type="journal article" date="2008" name="Science">
        <title>The Physcomitrella genome reveals evolutionary insights into the conquest of land by plants.</title>
        <authorList>
            <person name="Rensing S."/>
            <person name="Lang D."/>
            <person name="Zimmer A."/>
            <person name="Terry A."/>
            <person name="Salamov A."/>
            <person name="Shapiro H."/>
            <person name="Nishiyama T."/>
            <person name="Perroud P.-F."/>
            <person name="Lindquist E."/>
            <person name="Kamisugi Y."/>
            <person name="Tanahashi T."/>
            <person name="Sakakibara K."/>
            <person name="Fujita T."/>
            <person name="Oishi K."/>
            <person name="Shin-I T."/>
            <person name="Kuroki Y."/>
            <person name="Toyoda A."/>
            <person name="Suzuki Y."/>
            <person name="Hashimoto A."/>
            <person name="Yamaguchi K."/>
            <person name="Sugano A."/>
            <person name="Kohara Y."/>
            <person name="Fujiyama A."/>
            <person name="Anterola A."/>
            <person name="Aoki S."/>
            <person name="Ashton N."/>
            <person name="Barbazuk W.B."/>
            <person name="Barker E."/>
            <person name="Bennetzen J."/>
            <person name="Bezanilla M."/>
            <person name="Blankenship R."/>
            <person name="Cho S.H."/>
            <person name="Dutcher S."/>
            <person name="Estelle M."/>
            <person name="Fawcett J.A."/>
            <person name="Gundlach H."/>
            <person name="Hanada K."/>
            <person name="Heyl A."/>
            <person name="Hicks K.A."/>
            <person name="Hugh J."/>
            <person name="Lohr M."/>
            <person name="Mayer K."/>
            <person name="Melkozernov A."/>
            <person name="Murata T."/>
            <person name="Nelson D."/>
            <person name="Pils B."/>
            <person name="Prigge M."/>
            <person name="Reiss B."/>
            <person name="Renner T."/>
            <person name="Rombauts S."/>
            <person name="Rushton P."/>
            <person name="Sanderfoot A."/>
            <person name="Schween G."/>
            <person name="Shiu S.-H."/>
            <person name="Stueber K."/>
            <person name="Theodoulou F.L."/>
            <person name="Tu H."/>
            <person name="Van de Peer Y."/>
            <person name="Verrier P.J."/>
            <person name="Waters E."/>
            <person name="Wood A."/>
            <person name="Yang L."/>
            <person name="Cove D."/>
            <person name="Cuming A."/>
            <person name="Hasebe M."/>
            <person name="Lucas S."/>
            <person name="Mishler D.B."/>
            <person name="Reski R."/>
            <person name="Grigoriev I."/>
            <person name="Quatrano R.S."/>
            <person name="Boore J.L."/>
        </authorList>
    </citation>
    <scope>NUCLEOTIDE SEQUENCE [LARGE SCALE GENOMIC DNA]</scope>
    <source>
        <strain evidence="11 12">cv. Gransden 2004</strain>
    </source>
</reference>
<dbReference type="EnsemblPlants" id="Pp3c17_5450V3.5">
    <property type="protein sequence ID" value="PAC:32907523.CDS.1"/>
    <property type="gene ID" value="Pp3c17_5450"/>
</dbReference>
<feature type="active site" description="Nucleophile" evidence="5">
    <location>
        <position position="119"/>
    </location>
</feature>
<evidence type="ECO:0000256" key="7">
    <source>
        <dbReference type="RuleBase" id="RU361120"/>
    </source>
</evidence>
<dbReference type="InterPro" id="IPR010713">
    <property type="entry name" value="XET_C"/>
</dbReference>
<dbReference type="GO" id="GO:0010411">
    <property type="term" value="P:xyloglucan metabolic process"/>
    <property type="evidence" value="ECO:0000318"/>
    <property type="project" value="GO_Central"/>
</dbReference>
<dbReference type="Gramene" id="Pp3c17_5450V3.3">
    <property type="protein sequence ID" value="PAC:32907521.CDS.1"/>
    <property type="gene ID" value="Pp3c17_5450"/>
</dbReference>
<keyword evidence="3" id="KW-1015">Disulfide bond</keyword>
<dbReference type="Gramene" id="Pp3c17_5450V3.2">
    <property type="protein sequence ID" value="PAC:32907520.CDS.1"/>
    <property type="gene ID" value="Pp3c17_5450"/>
</dbReference>
<dbReference type="EnsemblPlants" id="Pp3c17_5450V3.1">
    <property type="protein sequence ID" value="PAC:32907519.CDS.1"/>
    <property type="gene ID" value="Pp3c17_5450"/>
</dbReference>
<organism evidence="10">
    <name type="scientific">Physcomitrium patens</name>
    <name type="common">Spreading-leaved earth moss</name>
    <name type="synonym">Physcomitrella patens</name>
    <dbReference type="NCBI Taxonomy" id="3218"/>
    <lineage>
        <taxon>Eukaryota</taxon>
        <taxon>Viridiplantae</taxon>
        <taxon>Streptophyta</taxon>
        <taxon>Embryophyta</taxon>
        <taxon>Bryophyta</taxon>
        <taxon>Bryophytina</taxon>
        <taxon>Bryopsida</taxon>
        <taxon>Funariidae</taxon>
        <taxon>Funariales</taxon>
        <taxon>Funariaceae</taxon>
        <taxon>Physcomitrium</taxon>
    </lineage>
</organism>
<sequence length="307" mass="35178">MVATSYYEGFQGWRLVLCVTCIVSNLQILLVLGQYEGSNSGSTKFMTNYASSSDGQHFRILSNGQQVQLLLDEHSASGFVSKHKYMFGRIGMRIKLVPGNSAGTVTAYYLSSDTARHDEMDFEFLGNVSGQPYILQTNIYAGGKGQREQRIYLWFDPSADFHEYSVLWNRKQIVFYVDDTPIRMFKNNKAALGQDYPDSQAVGIYSSIWNGENWATNDGWVKLNWTYAPFIVTYEKFNVDACLALQHSSDPCIAATNGWWEESEYETLNFKDVERLNWVKENYVVYNYCTDRGRNPIRPIECDINIL</sequence>
<dbReference type="EnsemblPlants" id="Pp3c17_5450V3.6">
    <property type="protein sequence ID" value="PAC:32907524.CDS.1"/>
    <property type="gene ID" value="Pp3c17_5450"/>
</dbReference>
<dbReference type="FunCoup" id="A0A2K1J2S1">
    <property type="interactions" value="222"/>
</dbReference>
<dbReference type="Gramene" id="Pp3c17_5450V3.8">
    <property type="protein sequence ID" value="PAC:32907526.CDS.1"/>
    <property type="gene ID" value="Pp3c17_5450"/>
</dbReference>
<dbReference type="Gramene" id="Pp3c17_5450V3.5">
    <property type="protein sequence ID" value="PAC:32907523.CDS.1"/>
    <property type="gene ID" value="Pp3c17_5450"/>
</dbReference>
<dbReference type="FunFam" id="2.60.120.200:FF:000025">
    <property type="entry name" value="Xyloglucan endotransglucosylase/hydrolase"/>
    <property type="match status" value="1"/>
</dbReference>
<dbReference type="PaxDb" id="3218-PP1S26_126V6.1"/>
<dbReference type="Pfam" id="PF00722">
    <property type="entry name" value="Glyco_hydro_16"/>
    <property type="match status" value="1"/>
</dbReference>
<evidence type="ECO:0000313" key="12">
    <source>
        <dbReference type="Proteomes" id="UP000006727"/>
    </source>
</evidence>
<dbReference type="Pfam" id="PF06955">
    <property type="entry name" value="XET_C"/>
    <property type="match status" value="1"/>
</dbReference>
<comment type="PTM">
    <text evidence="7">Contains at least one intrachain disulfide bond essential for its enzymatic activity.</text>
</comment>
<evidence type="ECO:0000313" key="10">
    <source>
        <dbReference type="EMBL" id="PNR35828.1"/>
    </source>
</evidence>
<comment type="similarity">
    <text evidence="7">Belongs to the glycosyl hydrolase 16 family.</text>
</comment>
<evidence type="ECO:0000256" key="6">
    <source>
        <dbReference type="PIRSR" id="PIRSR005604-2"/>
    </source>
</evidence>
<dbReference type="AlphaFoldDB" id="A0A2K1J2S1"/>
<dbReference type="Gramene" id="Pp3c17_5450V3.4">
    <property type="protein sequence ID" value="PAC:32907522.CDS.1"/>
    <property type="gene ID" value="Pp3c17_5450"/>
</dbReference>
<dbReference type="RefSeq" id="XP_024400304.1">
    <property type="nucleotide sequence ID" value="XM_024544536.2"/>
</dbReference>
<evidence type="ECO:0000256" key="8">
    <source>
        <dbReference type="SAM" id="Phobius"/>
    </source>
</evidence>
<keyword evidence="7" id="KW-0961">Cell wall biogenesis/degradation</keyword>
<dbReference type="EC" id="2.4.1.207" evidence="7"/>
<dbReference type="EnsemblPlants" id="Pp3c17_5450V3.8">
    <property type="protein sequence ID" value="PAC:32907526.CDS.1"/>
    <property type="gene ID" value="Pp3c17_5450"/>
</dbReference>
<dbReference type="InterPro" id="IPR044791">
    <property type="entry name" value="Beta-glucanase/XTH"/>
</dbReference>
<keyword evidence="2 7" id="KW-0378">Hydrolase</keyword>
<evidence type="ECO:0000256" key="3">
    <source>
        <dbReference type="ARBA" id="ARBA00023157"/>
    </source>
</evidence>
<evidence type="ECO:0000256" key="5">
    <source>
        <dbReference type="PIRSR" id="PIRSR005604-1"/>
    </source>
</evidence>
<dbReference type="Gramene" id="Pp3c17_5450V3.1">
    <property type="protein sequence ID" value="PAC:32907519.CDS.1"/>
    <property type="gene ID" value="Pp3c17_5450"/>
</dbReference>
<feature type="domain" description="GH16" evidence="9">
    <location>
        <begin position="43"/>
        <end position="234"/>
    </location>
</feature>
<dbReference type="PANTHER" id="PTHR31062">
    <property type="entry name" value="XYLOGLUCAN ENDOTRANSGLUCOSYLASE/HYDROLASE PROTEIN 8-RELATED"/>
    <property type="match status" value="1"/>
</dbReference>
<dbReference type="GO" id="GO:0009505">
    <property type="term" value="C:plant-type cell wall"/>
    <property type="evidence" value="ECO:0000318"/>
    <property type="project" value="GO_Central"/>
</dbReference>
<dbReference type="EnsemblPlants" id="Pp3c17_5450V3.3">
    <property type="protein sequence ID" value="PAC:32907521.CDS.1"/>
    <property type="gene ID" value="Pp3c17_5450"/>
</dbReference>
<feature type="glycosylation site" description="N-linked (GlcNAc...) asparagine" evidence="6">
    <location>
        <position position="127"/>
    </location>
</feature>
<dbReference type="InterPro" id="IPR016455">
    <property type="entry name" value="XTH"/>
</dbReference>
<dbReference type="InterPro" id="IPR000757">
    <property type="entry name" value="Beta-glucanase-like"/>
</dbReference>
<dbReference type="PROSITE" id="PS51762">
    <property type="entry name" value="GH16_2"/>
    <property type="match status" value="1"/>
</dbReference>
<dbReference type="PIRSF" id="PIRSF005604">
    <property type="entry name" value="XET"/>
    <property type="match status" value="1"/>
</dbReference>
<dbReference type="GO" id="GO:0016762">
    <property type="term" value="F:xyloglucan:xyloglucosyl transferase activity"/>
    <property type="evidence" value="ECO:0000318"/>
    <property type="project" value="GO_Central"/>
</dbReference>
<reference evidence="11" key="3">
    <citation type="submission" date="2020-12" db="UniProtKB">
        <authorList>
            <consortium name="EnsemblPlants"/>
        </authorList>
    </citation>
    <scope>IDENTIFICATION</scope>
</reference>
<name>A0A2K1J2S1_PHYPA</name>
<dbReference type="OrthoDB" id="4781at2759"/>
<dbReference type="Gene3D" id="2.60.120.200">
    <property type="match status" value="1"/>
</dbReference>
<dbReference type="STRING" id="3218.A0A2K1J2S1"/>
<dbReference type="Gramene" id="Pp3c17_5450V3.6">
    <property type="protein sequence ID" value="PAC:32907524.CDS.1"/>
    <property type="gene ID" value="Pp3c17_5450"/>
</dbReference>
<keyword evidence="8" id="KW-0812">Transmembrane</keyword>
<comment type="subcellular location">
    <subcellularLocation>
        <location evidence="7">Secreted</location>
        <location evidence="7">Cell wall</location>
    </subcellularLocation>
    <subcellularLocation>
        <location evidence="7">Secreted</location>
        <location evidence="7">Extracellular space</location>
        <location evidence="7">Apoplast</location>
    </subcellularLocation>
</comment>
<keyword evidence="7" id="KW-0964">Secreted</keyword>
<dbReference type="GeneID" id="112294254"/>
<accession>A0A2K1J2S1</accession>
<evidence type="ECO:0000259" key="9">
    <source>
        <dbReference type="PROSITE" id="PS51762"/>
    </source>
</evidence>
<comment type="function">
    <text evidence="7">Catalyzes xyloglucan endohydrolysis (XEH) and/or endotransglycosylation (XET). Cleaves and religates xyloglucan polymers, an essential constituent of the primary cell wall, and thereby participates in cell wall construction of growing tissues.</text>
</comment>
<dbReference type="EnsemblPlants" id="Pp3c17_5450V3.7">
    <property type="protein sequence ID" value="PAC:32907525.CDS.1"/>
    <property type="gene ID" value="Pp3c17_5450"/>
</dbReference>
<evidence type="ECO:0000256" key="2">
    <source>
        <dbReference type="ARBA" id="ARBA00022801"/>
    </source>
</evidence>
<keyword evidence="1 7" id="KW-0808">Transferase</keyword>
<gene>
    <name evidence="11" type="primary">LOC112294254</name>
    <name evidence="10" type="ORF">PHYPA_021678</name>
</gene>
<evidence type="ECO:0000256" key="1">
    <source>
        <dbReference type="ARBA" id="ARBA00022679"/>
    </source>
</evidence>